<dbReference type="InterPro" id="IPR014862">
    <property type="entry name" value="TrwC"/>
</dbReference>
<feature type="domain" description="AAA+ ATPase" evidence="4">
    <location>
        <begin position="458"/>
        <end position="682"/>
    </location>
</feature>
<name>A0ABQ3HHP9_9ACTN</name>
<evidence type="ECO:0000259" key="4">
    <source>
        <dbReference type="SMART" id="SM00382"/>
    </source>
</evidence>
<dbReference type="RefSeq" id="WP_191279127.1">
    <property type="nucleotide sequence ID" value="NZ_BNAD01000004.1"/>
</dbReference>
<feature type="region of interest" description="Disordered" evidence="3">
    <location>
        <begin position="706"/>
        <end position="731"/>
    </location>
</feature>
<dbReference type="Pfam" id="PF08751">
    <property type="entry name" value="TrwC"/>
    <property type="match status" value="1"/>
</dbReference>
<feature type="compositionally biased region" description="Pro residues" evidence="3">
    <location>
        <begin position="906"/>
        <end position="915"/>
    </location>
</feature>
<protein>
    <recommendedName>
        <fullName evidence="4">AAA+ ATPase domain-containing protein</fullName>
    </recommendedName>
</protein>
<evidence type="ECO:0000313" key="5">
    <source>
        <dbReference type="EMBL" id="GHE17168.1"/>
    </source>
</evidence>
<dbReference type="Pfam" id="PF13604">
    <property type="entry name" value="AAA_30"/>
    <property type="match status" value="1"/>
</dbReference>
<dbReference type="NCBIfam" id="NF041492">
    <property type="entry name" value="MobF"/>
    <property type="match status" value="1"/>
</dbReference>
<dbReference type="SUPFAM" id="SSF52540">
    <property type="entry name" value="P-loop containing nucleoside triphosphate hydrolases"/>
    <property type="match status" value="2"/>
</dbReference>
<dbReference type="InterPro" id="IPR050534">
    <property type="entry name" value="Coronavir_polyprotein_1ab"/>
</dbReference>
<dbReference type="Proteomes" id="UP000597341">
    <property type="component" value="Unassembled WGS sequence"/>
</dbReference>
<keyword evidence="2" id="KW-0067">ATP-binding</keyword>
<dbReference type="SUPFAM" id="SSF55464">
    <property type="entry name" value="Origin of replication-binding domain, RBD-like"/>
    <property type="match status" value="1"/>
</dbReference>
<dbReference type="SMART" id="SM00382">
    <property type="entry name" value="AAA"/>
    <property type="match status" value="1"/>
</dbReference>
<dbReference type="Gene3D" id="3.40.50.300">
    <property type="entry name" value="P-loop containing nucleotide triphosphate hydrolases"/>
    <property type="match status" value="2"/>
</dbReference>
<evidence type="ECO:0000313" key="6">
    <source>
        <dbReference type="Proteomes" id="UP000597341"/>
    </source>
</evidence>
<evidence type="ECO:0000256" key="2">
    <source>
        <dbReference type="ARBA" id="ARBA00022840"/>
    </source>
</evidence>
<feature type="region of interest" description="Disordered" evidence="3">
    <location>
        <begin position="873"/>
        <end position="923"/>
    </location>
</feature>
<dbReference type="InterPro" id="IPR003593">
    <property type="entry name" value="AAA+_ATPase"/>
</dbReference>
<keyword evidence="6" id="KW-1185">Reference proteome</keyword>
<accession>A0ABQ3HHP9</accession>
<proteinExistence type="predicted"/>
<feature type="compositionally biased region" description="Basic and acidic residues" evidence="3">
    <location>
        <begin position="706"/>
        <end position="722"/>
    </location>
</feature>
<organism evidence="5 6">
    <name type="scientific">Nocardioides flavus</name>
    <name type="common">ex Wang et al. 2016</name>
    <dbReference type="NCBI Taxonomy" id="2058780"/>
    <lineage>
        <taxon>Bacteria</taxon>
        <taxon>Bacillati</taxon>
        <taxon>Actinomycetota</taxon>
        <taxon>Actinomycetes</taxon>
        <taxon>Propionibacteriales</taxon>
        <taxon>Nocardioidaceae</taxon>
        <taxon>Nocardioides</taxon>
    </lineage>
</organism>
<dbReference type="InterPro" id="IPR027417">
    <property type="entry name" value="P-loop_NTPase"/>
</dbReference>
<reference evidence="6" key="1">
    <citation type="journal article" date="2019" name="Int. J. Syst. Evol. Microbiol.">
        <title>The Global Catalogue of Microorganisms (GCM) 10K type strain sequencing project: providing services to taxonomists for standard genome sequencing and annotation.</title>
        <authorList>
            <consortium name="The Broad Institute Genomics Platform"/>
            <consortium name="The Broad Institute Genome Sequencing Center for Infectious Disease"/>
            <person name="Wu L."/>
            <person name="Ma J."/>
        </authorList>
    </citation>
    <scope>NUCLEOTIDE SEQUENCE [LARGE SCALE GENOMIC DNA]</scope>
    <source>
        <strain evidence="6">CGMCC 1.12791</strain>
    </source>
</reference>
<gene>
    <name evidence="5" type="ORF">GCM10011376_17780</name>
</gene>
<evidence type="ECO:0000256" key="3">
    <source>
        <dbReference type="SAM" id="MobiDB-lite"/>
    </source>
</evidence>
<dbReference type="EMBL" id="BNAD01000004">
    <property type="protein sequence ID" value="GHE17168.1"/>
    <property type="molecule type" value="Genomic_DNA"/>
</dbReference>
<dbReference type="PANTHER" id="PTHR43788:SF6">
    <property type="entry name" value="DNA HELICASE B"/>
    <property type="match status" value="1"/>
</dbReference>
<dbReference type="PANTHER" id="PTHR43788">
    <property type="entry name" value="DNA2/NAM7 HELICASE FAMILY MEMBER"/>
    <property type="match status" value="1"/>
</dbReference>
<keyword evidence="1" id="KW-0547">Nucleotide-binding</keyword>
<sequence length="923" mass="99096">MRGGVKFYRGSASAARSYVEADRSRVDDYYLAEGTGVAERYVAATSLVEGGRGVTAVQGGGTLDGDAYERWVAGYDVETGAARGRLRDDARALRFVEVVVNGPKSWSLAAALHPEIAMAYDAAMDRATGEVIGWMGEHATTRVGPRGRQVQVPVEKLEAAVVRHYTSRAGDPHRHLHVQINARVFASGAWRGLHSVGVVDSIEALNGIGHAAVMCDPEFRTALAARGYTLDNDGEIEQLAPYVGRFSQRAAQIGRNVDRYEAAWRAEHPVQEPGPRLRQTWDRCAWADARPDKVVPRSGADLVAAWNTELHDLGFTPPTASATEPGLQIGRINRDAAADLVLTRLGSKRSAWNAPDIRGEVERLIASVGVVADRAVRHELVEDIAERAQTRCVPLLERDDAPEHVRSLTSERVLAVEADLVDSIDERAAQPATVAVGLRGIDHLDPAQQHVVAALASDTSLIVIEGAAGTGKTTTLAAARDVLDAYDRRLVVVTPTLKAAQAAQDQVGADAFSAAWMVHQHGYRWDEDGRWTRVDTGPDAVPELRNALRARLSPGDVLLVDEAGMLDQDTARALFAIADRAHARVALLGDRHQLPAVGRGGVLDLAIRWVSPAAHLELESVHRFTDPAYADLSLLMRTGERSGEVFDDLLERGQIVLHASEVERTAALADIGADRANVSSGDGDRLVIADTRDQVSALNAAIRDRRHDSDARFGEPSGERAGDSAGEPVTRRGERIGLGDRVATRRNDRDLEVANRDTWTVAGVGEDGSLLVVGRAGQRALPAEYVRKHVELAFTTTAYGAQGETVDSAHFALGETTGAASAYVAMTRGRHNNVAHLVAATIDDARSQWVEVFSRDRADLGPAHAAQRAAENIDRYGPNTPPPATTPAPSPAAALQAAALRDGPRRPTPPVPSTVPPSRGIGR</sequence>
<feature type="compositionally biased region" description="Pro residues" evidence="3">
    <location>
        <begin position="879"/>
        <end position="890"/>
    </location>
</feature>
<evidence type="ECO:0000256" key="1">
    <source>
        <dbReference type="ARBA" id="ARBA00022741"/>
    </source>
</evidence>
<comment type="caution">
    <text evidence="5">The sequence shown here is derived from an EMBL/GenBank/DDBJ whole genome shotgun (WGS) entry which is preliminary data.</text>
</comment>
<dbReference type="Gene3D" id="2.30.30.940">
    <property type="match status" value="1"/>
</dbReference>